<evidence type="ECO:0000313" key="15">
    <source>
        <dbReference type="EMBL" id="THW96846.1"/>
    </source>
</evidence>
<evidence type="ECO:0000256" key="11">
    <source>
        <dbReference type="ARBA" id="ARBA00023289"/>
    </source>
</evidence>
<dbReference type="InterPro" id="IPR005225">
    <property type="entry name" value="Small_GTP-bd"/>
</dbReference>
<comment type="similarity">
    <text evidence="2">Belongs to the small GTPase superfamily. Ras family.</text>
</comment>
<evidence type="ECO:0000256" key="4">
    <source>
        <dbReference type="ARBA" id="ARBA00022475"/>
    </source>
</evidence>
<evidence type="ECO:0000256" key="13">
    <source>
        <dbReference type="ARBA" id="ARBA00072720"/>
    </source>
</evidence>
<feature type="region of interest" description="Disordered" evidence="14">
    <location>
        <begin position="171"/>
        <end position="201"/>
    </location>
</feature>
<dbReference type="InterPro" id="IPR027417">
    <property type="entry name" value="P-loop_NTPase"/>
</dbReference>
<evidence type="ECO:0000256" key="9">
    <source>
        <dbReference type="ARBA" id="ARBA00023136"/>
    </source>
</evidence>
<evidence type="ECO:0000256" key="12">
    <source>
        <dbReference type="ARBA" id="ARBA00048098"/>
    </source>
</evidence>
<dbReference type="AlphaFoldDB" id="A0A4S9BV45"/>
<keyword evidence="7" id="KW-0378">Hydrolase</keyword>
<dbReference type="GO" id="GO:0005886">
    <property type="term" value="C:plasma membrane"/>
    <property type="evidence" value="ECO:0007669"/>
    <property type="project" value="UniProtKB-SubCell"/>
</dbReference>
<dbReference type="SMART" id="SM00173">
    <property type="entry name" value="RAS"/>
    <property type="match status" value="1"/>
</dbReference>
<dbReference type="SMART" id="SM00176">
    <property type="entry name" value="RAN"/>
    <property type="match status" value="1"/>
</dbReference>
<evidence type="ECO:0000256" key="3">
    <source>
        <dbReference type="ARBA" id="ARBA00011984"/>
    </source>
</evidence>
<dbReference type="PRINTS" id="PR00449">
    <property type="entry name" value="RASTRNSFRMNG"/>
</dbReference>
<keyword evidence="5" id="KW-0488">Methylation</keyword>
<keyword evidence="11" id="KW-0636">Prenylation</keyword>
<feature type="compositionally biased region" description="Basic and acidic residues" evidence="14">
    <location>
        <begin position="171"/>
        <end position="195"/>
    </location>
</feature>
<name>A0A4S9BV45_AURPU</name>
<evidence type="ECO:0000256" key="7">
    <source>
        <dbReference type="ARBA" id="ARBA00022801"/>
    </source>
</evidence>
<dbReference type="EMBL" id="QZAR01000006">
    <property type="protein sequence ID" value="THW96846.1"/>
    <property type="molecule type" value="Genomic_DNA"/>
</dbReference>
<organism evidence="15 16">
    <name type="scientific">Aureobasidium pullulans</name>
    <name type="common">Black yeast</name>
    <name type="synonym">Pullularia pullulans</name>
    <dbReference type="NCBI Taxonomy" id="5580"/>
    <lineage>
        <taxon>Eukaryota</taxon>
        <taxon>Fungi</taxon>
        <taxon>Dikarya</taxon>
        <taxon>Ascomycota</taxon>
        <taxon>Pezizomycotina</taxon>
        <taxon>Dothideomycetes</taxon>
        <taxon>Dothideomycetidae</taxon>
        <taxon>Dothideales</taxon>
        <taxon>Saccotheciaceae</taxon>
        <taxon>Aureobasidium</taxon>
    </lineage>
</organism>
<keyword evidence="4" id="KW-1003">Cell membrane</keyword>
<comment type="caution">
    <text evidence="15">The sequence shown here is derived from an EMBL/GenBank/DDBJ whole genome shotgun (WGS) entry which is preliminary data.</text>
</comment>
<evidence type="ECO:0000256" key="8">
    <source>
        <dbReference type="ARBA" id="ARBA00023134"/>
    </source>
</evidence>
<dbReference type="SMART" id="SM00175">
    <property type="entry name" value="RAB"/>
    <property type="match status" value="1"/>
</dbReference>
<comment type="subcellular location">
    <subcellularLocation>
        <location evidence="1">Cell membrane</location>
        <topology evidence="1">Lipid-anchor</topology>
        <orientation evidence="1">Cytoplasmic side</orientation>
    </subcellularLocation>
</comment>
<dbReference type="GO" id="GO:0007165">
    <property type="term" value="P:signal transduction"/>
    <property type="evidence" value="ECO:0007669"/>
    <property type="project" value="InterPro"/>
</dbReference>
<sequence length="360" mass="39311">MSRTLAQREYHIVVLGSGGVGKSCLTGVWIERYDPTIEDSYRKQIDVDGRQVILEILDTAGTEQFTAMRELYMKSGQGFLLVFSITSTSSLKELSELREQLVNLKDDPAVPIVLVGNKSDLEEDRAVSRAQAFAVSSGWGNVPYYETSARRRQNVNEVFVDVCRQIIHRDLQKGGRGGGGERRSRREDEGEGDRRRGTHMHITPQTPCLETTYKAWPGGESGRSSLVSSSGNDGVVICLAPLLANVLAGSQPIRSFVRILGLEKLRVSGGVFLLCCKSSGVIGDTSSSFLRLGEYTGAGESGVEALIAVAAALDEADDPGHNSRVVVQHGLFDFVEVYEDNGEEDDIYENNCDDQNTSPL</sequence>
<keyword evidence="6" id="KW-0547">Nucleotide-binding</keyword>
<dbReference type="PROSITE" id="PS51419">
    <property type="entry name" value="RAB"/>
    <property type="match status" value="1"/>
</dbReference>
<keyword evidence="9" id="KW-0472">Membrane</keyword>
<keyword evidence="10" id="KW-0449">Lipoprotein</keyword>
<dbReference type="InterPro" id="IPR001806">
    <property type="entry name" value="Small_GTPase"/>
</dbReference>
<gene>
    <name evidence="15" type="ORF">D6D15_00707</name>
</gene>
<reference evidence="15 16" key="1">
    <citation type="submission" date="2018-10" db="EMBL/GenBank/DDBJ databases">
        <title>Fifty Aureobasidium pullulans genomes reveal a recombining polyextremotolerant generalist.</title>
        <authorList>
            <person name="Gostincar C."/>
            <person name="Turk M."/>
            <person name="Zajc J."/>
            <person name="Gunde-Cimerman N."/>
        </authorList>
    </citation>
    <scope>NUCLEOTIDE SEQUENCE [LARGE SCALE GENOMIC DNA]</scope>
    <source>
        <strain evidence="15 16">EXF-10507</strain>
    </source>
</reference>
<dbReference type="Gene3D" id="3.40.50.300">
    <property type="entry name" value="P-loop containing nucleotide triphosphate hydrolases"/>
    <property type="match status" value="1"/>
</dbReference>
<keyword evidence="8" id="KW-0342">GTP-binding</keyword>
<proteinExistence type="inferred from homology"/>
<evidence type="ECO:0000313" key="16">
    <source>
        <dbReference type="Proteomes" id="UP000304928"/>
    </source>
</evidence>
<dbReference type="Proteomes" id="UP000304928">
    <property type="component" value="Unassembled WGS sequence"/>
</dbReference>
<dbReference type="FunFam" id="3.40.50.300:FF:000631">
    <property type="entry name" value="Ras small monomeric GTPase"/>
    <property type="match status" value="1"/>
</dbReference>
<evidence type="ECO:0000256" key="1">
    <source>
        <dbReference type="ARBA" id="ARBA00004342"/>
    </source>
</evidence>
<dbReference type="EC" id="3.6.5.2" evidence="3"/>
<dbReference type="GO" id="GO:2000114">
    <property type="term" value="P:regulation of establishment of cell polarity"/>
    <property type="evidence" value="ECO:0007669"/>
    <property type="project" value="UniProtKB-ARBA"/>
</dbReference>
<dbReference type="PROSITE" id="PS51420">
    <property type="entry name" value="RHO"/>
    <property type="match status" value="1"/>
</dbReference>
<dbReference type="GO" id="GO:0003925">
    <property type="term" value="F:G protein activity"/>
    <property type="evidence" value="ECO:0007669"/>
    <property type="project" value="UniProtKB-EC"/>
</dbReference>
<dbReference type="GO" id="GO:0005525">
    <property type="term" value="F:GTP binding"/>
    <property type="evidence" value="ECO:0007669"/>
    <property type="project" value="UniProtKB-KW"/>
</dbReference>
<dbReference type="InterPro" id="IPR020849">
    <property type="entry name" value="Small_GTPase_Ras-type"/>
</dbReference>
<evidence type="ECO:0000256" key="5">
    <source>
        <dbReference type="ARBA" id="ARBA00022481"/>
    </source>
</evidence>
<evidence type="ECO:0000256" key="14">
    <source>
        <dbReference type="SAM" id="MobiDB-lite"/>
    </source>
</evidence>
<dbReference type="PROSITE" id="PS51421">
    <property type="entry name" value="RAS"/>
    <property type="match status" value="1"/>
</dbReference>
<accession>A0A4S9BV45</accession>
<evidence type="ECO:0000256" key="10">
    <source>
        <dbReference type="ARBA" id="ARBA00023288"/>
    </source>
</evidence>
<evidence type="ECO:0000256" key="6">
    <source>
        <dbReference type="ARBA" id="ARBA00022741"/>
    </source>
</evidence>
<dbReference type="SUPFAM" id="SSF52540">
    <property type="entry name" value="P-loop containing nucleoside triphosphate hydrolases"/>
    <property type="match status" value="1"/>
</dbReference>
<dbReference type="Pfam" id="PF00071">
    <property type="entry name" value="Ras"/>
    <property type="match status" value="1"/>
</dbReference>
<dbReference type="NCBIfam" id="TIGR00231">
    <property type="entry name" value="small_GTP"/>
    <property type="match status" value="1"/>
</dbReference>
<dbReference type="SMART" id="SM00174">
    <property type="entry name" value="RHO"/>
    <property type="match status" value="1"/>
</dbReference>
<protein>
    <recommendedName>
        <fullName evidence="13">Ras-related protein RSR1</fullName>
        <ecNumber evidence="3">3.6.5.2</ecNumber>
    </recommendedName>
</protein>
<dbReference type="PANTHER" id="PTHR24070">
    <property type="entry name" value="RAS, DI-RAS, AND RHEB FAMILY MEMBERS OF SMALL GTPASE SUPERFAMILY"/>
    <property type="match status" value="1"/>
</dbReference>
<evidence type="ECO:0000256" key="2">
    <source>
        <dbReference type="ARBA" id="ARBA00008344"/>
    </source>
</evidence>
<comment type="catalytic activity">
    <reaction evidence="12">
        <text>GTP + H2O = GDP + phosphate + H(+)</text>
        <dbReference type="Rhea" id="RHEA:19669"/>
        <dbReference type="ChEBI" id="CHEBI:15377"/>
        <dbReference type="ChEBI" id="CHEBI:15378"/>
        <dbReference type="ChEBI" id="CHEBI:37565"/>
        <dbReference type="ChEBI" id="CHEBI:43474"/>
        <dbReference type="ChEBI" id="CHEBI:58189"/>
        <dbReference type="EC" id="3.6.5.2"/>
    </reaction>
</comment>